<keyword evidence="2" id="KW-1185">Reference proteome</keyword>
<dbReference type="GeneID" id="87863680"/>
<reference evidence="1" key="2">
    <citation type="submission" date="2023-06" db="EMBL/GenBank/DDBJ databases">
        <authorList>
            <consortium name="Lawrence Berkeley National Laboratory"/>
            <person name="Haridas S."/>
            <person name="Hensen N."/>
            <person name="Bonometti L."/>
            <person name="Westerberg I."/>
            <person name="Brannstrom I.O."/>
            <person name="Guillou S."/>
            <person name="Cros-Aarteil S."/>
            <person name="Calhoun S."/>
            <person name="Kuo A."/>
            <person name="Mondo S."/>
            <person name="Pangilinan J."/>
            <person name="Riley R."/>
            <person name="Labutti K."/>
            <person name="Andreopoulos B."/>
            <person name="Lipzen A."/>
            <person name="Chen C."/>
            <person name="Yanf M."/>
            <person name="Daum C."/>
            <person name="Ng V."/>
            <person name="Clum A."/>
            <person name="Steindorff A."/>
            <person name="Ohm R."/>
            <person name="Martin F."/>
            <person name="Silar P."/>
            <person name="Natvig D."/>
            <person name="Lalanne C."/>
            <person name="Gautier V."/>
            <person name="Ament-Velasquez S.L."/>
            <person name="Kruys A."/>
            <person name="Hutchinson M.I."/>
            <person name="Powell A.J."/>
            <person name="Barry K."/>
            <person name="Miller A.N."/>
            <person name="Grigoriev I.V."/>
            <person name="Debuchy R."/>
            <person name="Gladieux P."/>
            <person name="Thoren M.H."/>
            <person name="Johannesson H."/>
        </authorList>
    </citation>
    <scope>NUCLEOTIDE SEQUENCE</scope>
    <source>
        <strain evidence="1">CBS 560.94</strain>
    </source>
</reference>
<comment type="caution">
    <text evidence="1">The sequence shown here is derived from an EMBL/GenBank/DDBJ whole genome shotgun (WGS) entry which is preliminary data.</text>
</comment>
<protein>
    <submittedName>
        <fullName evidence="1">Uncharacterized protein</fullName>
    </submittedName>
</protein>
<dbReference type="AlphaFoldDB" id="A0AAE0MS92"/>
<evidence type="ECO:0000313" key="1">
    <source>
        <dbReference type="EMBL" id="KAK3347391.1"/>
    </source>
</evidence>
<accession>A0AAE0MS92</accession>
<dbReference type="RefSeq" id="XP_062682473.1">
    <property type="nucleotide sequence ID" value="XM_062826526.1"/>
</dbReference>
<evidence type="ECO:0000313" key="2">
    <source>
        <dbReference type="Proteomes" id="UP001278500"/>
    </source>
</evidence>
<reference evidence="1" key="1">
    <citation type="journal article" date="2023" name="Mol. Phylogenet. Evol.">
        <title>Genome-scale phylogeny and comparative genomics of the fungal order Sordariales.</title>
        <authorList>
            <person name="Hensen N."/>
            <person name="Bonometti L."/>
            <person name="Westerberg I."/>
            <person name="Brannstrom I.O."/>
            <person name="Guillou S."/>
            <person name="Cros-Aarteil S."/>
            <person name="Calhoun S."/>
            <person name="Haridas S."/>
            <person name="Kuo A."/>
            <person name="Mondo S."/>
            <person name="Pangilinan J."/>
            <person name="Riley R."/>
            <person name="LaButti K."/>
            <person name="Andreopoulos B."/>
            <person name="Lipzen A."/>
            <person name="Chen C."/>
            <person name="Yan M."/>
            <person name="Daum C."/>
            <person name="Ng V."/>
            <person name="Clum A."/>
            <person name="Steindorff A."/>
            <person name="Ohm R.A."/>
            <person name="Martin F."/>
            <person name="Silar P."/>
            <person name="Natvig D.O."/>
            <person name="Lalanne C."/>
            <person name="Gautier V."/>
            <person name="Ament-Velasquez S.L."/>
            <person name="Kruys A."/>
            <person name="Hutchinson M.I."/>
            <person name="Powell A.J."/>
            <person name="Barry K."/>
            <person name="Miller A.N."/>
            <person name="Grigoriev I.V."/>
            <person name="Debuchy R."/>
            <person name="Gladieux P."/>
            <person name="Hiltunen Thoren M."/>
            <person name="Johannesson H."/>
        </authorList>
    </citation>
    <scope>NUCLEOTIDE SEQUENCE</scope>
    <source>
        <strain evidence="1">CBS 560.94</strain>
    </source>
</reference>
<dbReference type="Proteomes" id="UP001278500">
    <property type="component" value="Unassembled WGS sequence"/>
</dbReference>
<organism evidence="1 2">
    <name type="scientific">Neurospora tetraspora</name>
    <dbReference type="NCBI Taxonomy" id="94610"/>
    <lineage>
        <taxon>Eukaryota</taxon>
        <taxon>Fungi</taxon>
        <taxon>Dikarya</taxon>
        <taxon>Ascomycota</taxon>
        <taxon>Pezizomycotina</taxon>
        <taxon>Sordariomycetes</taxon>
        <taxon>Sordariomycetidae</taxon>
        <taxon>Sordariales</taxon>
        <taxon>Sordariaceae</taxon>
        <taxon>Neurospora</taxon>
    </lineage>
</organism>
<sequence length="83" mass="8987">MGVLLSDFKFARGVPTLLNNPTPPTIEFLKSLPNDFSSQEWGIHVLVLEALGSNIKPTIYVGSSANHKGIKARIRMHQTASAG</sequence>
<gene>
    <name evidence="1" type="ORF">B0H65DRAFT_460369</name>
</gene>
<name>A0AAE0MS92_9PEZI</name>
<proteinExistence type="predicted"/>
<dbReference type="EMBL" id="JAUEPP010000003">
    <property type="protein sequence ID" value="KAK3347391.1"/>
    <property type="molecule type" value="Genomic_DNA"/>
</dbReference>